<evidence type="ECO:0000313" key="2">
    <source>
        <dbReference type="Proteomes" id="UP000192335"/>
    </source>
</evidence>
<protein>
    <submittedName>
        <fullName evidence="1">Uncharacterized protein</fullName>
    </submittedName>
</protein>
<sequence>MGDSMVSTQPQWVAVGRYGRRPTGYLALRLRFSADGGLGPVAVRTVNARIERCYPRGVLIRSSAMLRQSYL</sequence>
<name>A0A8E2IS39_9MYCO</name>
<accession>A0A8E2IS39</accession>
<dbReference type="AlphaFoldDB" id="A0A8E2IS39"/>
<gene>
    <name evidence="1" type="ORF">B4U45_10765</name>
</gene>
<organism evidence="1 2">
    <name type="scientific">Mycobacterium persicum</name>
    <dbReference type="NCBI Taxonomy" id="1487726"/>
    <lineage>
        <taxon>Bacteria</taxon>
        <taxon>Bacillati</taxon>
        <taxon>Actinomycetota</taxon>
        <taxon>Actinomycetes</taxon>
        <taxon>Mycobacteriales</taxon>
        <taxon>Mycobacteriaceae</taxon>
        <taxon>Mycobacterium</taxon>
    </lineage>
</organism>
<proteinExistence type="predicted"/>
<dbReference type="Proteomes" id="UP000192335">
    <property type="component" value="Unassembled WGS sequence"/>
</dbReference>
<evidence type="ECO:0000313" key="1">
    <source>
        <dbReference type="EMBL" id="ORC07019.1"/>
    </source>
</evidence>
<dbReference type="EMBL" id="MWQA01000001">
    <property type="protein sequence ID" value="ORC07019.1"/>
    <property type="molecule type" value="Genomic_DNA"/>
</dbReference>
<reference evidence="1 2" key="1">
    <citation type="submission" date="2017-02" db="EMBL/GenBank/DDBJ databases">
        <title>Mycobacterium kansasii genomes.</title>
        <authorList>
            <person name="Borowka P."/>
            <person name="Strapagiel D."/>
            <person name="Marciniak B."/>
            <person name="Lach J."/>
            <person name="Bakula Z."/>
            <person name="Van Ingen J."/>
            <person name="Safianowska A."/>
            <person name="Brzostek A."/>
            <person name="Dziadek J."/>
            <person name="Jagielski T."/>
        </authorList>
    </citation>
    <scope>NUCLEOTIDE SEQUENCE [LARGE SCALE GENOMIC DNA]</scope>
    <source>
        <strain evidence="1 2">12MK</strain>
    </source>
</reference>
<comment type="caution">
    <text evidence="1">The sequence shown here is derived from an EMBL/GenBank/DDBJ whole genome shotgun (WGS) entry which is preliminary data.</text>
</comment>